<organism evidence="1 2">
    <name type="scientific">Nocardia amamiensis</name>
    <dbReference type="NCBI Taxonomy" id="404578"/>
    <lineage>
        <taxon>Bacteria</taxon>
        <taxon>Bacillati</taxon>
        <taxon>Actinomycetota</taxon>
        <taxon>Actinomycetes</taxon>
        <taxon>Mycobacteriales</taxon>
        <taxon>Nocardiaceae</taxon>
        <taxon>Nocardia</taxon>
    </lineage>
</organism>
<dbReference type="Proteomes" id="UP000702209">
    <property type="component" value="Unassembled WGS sequence"/>
</dbReference>
<evidence type="ECO:0000313" key="2">
    <source>
        <dbReference type="Proteomes" id="UP000702209"/>
    </source>
</evidence>
<sequence length="50" mass="5847">MSDNTGHSHDWTDEELAYIDEVQQRLSGPLSERQLAVLRRWWQGGYATDQ</sequence>
<gene>
    <name evidence="1" type="ORF">IU459_32115</name>
</gene>
<reference evidence="1 2" key="1">
    <citation type="submission" date="2020-10" db="EMBL/GenBank/DDBJ databases">
        <title>Identification of Nocardia species via Next-generation sequencing and recognition of intraspecies genetic diversity.</title>
        <authorList>
            <person name="Li P."/>
            <person name="Li P."/>
            <person name="Lu B."/>
        </authorList>
    </citation>
    <scope>NUCLEOTIDE SEQUENCE [LARGE SCALE GENOMIC DNA]</scope>
    <source>
        <strain evidence="1 2">BJ06-0157</strain>
    </source>
</reference>
<accession>A0ABS0CZZ2</accession>
<keyword evidence="2" id="KW-1185">Reference proteome</keyword>
<proteinExistence type="predicted"/>
<dbReference type="RefSeq" id="WP_195133340.1">
    <property type="nucleotide sequence ID" value="NZ_JADLQX010000038.1"/>
</dbReference>
<dbReference type="EMBL" id="JADLQX010000038">
    <property type="protein sequence ID" value="MBF6302151.1"/>
    <property type="molecule type" value="Genomic_DNA"/>
</dbReference>
<comment type="caution">
    <text evidence="1">The sequence shown here is derived from an EMBL/GenBank/DDBJ whole genome shotgun (WGS) entry which is preliminary data.</text>
</comment>
<name>A0ABS0CZZ2_9NOCA</name>
<protein>
    <submittedName>
        <fullName evidence="1">Uncharacterized protein</fullName>
    </submittedName>
</protein>
<evidence type="ECO:0000313" key="1">
    <source>
        <dbReference type="EMBL" id="MBF6302151.1"/>
    </source>
</evidence>